<reference evidence="1 2" key="1">
    <citation type="journal article" date="2007" name="Science">
        <title>The Chlamydomonas genome reveals the evolution of key animal and plant functions.</title>
        <authorList>
            <person name="Merchant S.S."/>
            <person name="Prochnik S.E."/>
            <person name="Vallon O."/>
            <person name="Harris E.H."/>
            <person name="Karpowicz S.J."/>
            <person name="Witman G.B."/>
            <person name="Terry A."/>
            <person name="Salamov A."/>
            <person name="Fritz-Laylin L.K."/>
            <person name="Marechal-Drouard L."/>
            <person name="Marshall W.F."/>
            <person name="Qu L.H."/>
            <person name="Nelson D.R."/>
            <person name="Sanderfoot A.A."/>
            <person name="Spalding M.H."/>
            <person name="Kapitonov V.V."/>
            <person name="Ren Q."/>
            <person name="Ferris P."/>
            <person name="Lindquist E."/>
            <person name="Shapiro H."/>
            <person name="Lucas S.M."/>
            <person name="Grimwood J."/>
            <person name="Schmutz J."/>
            <person name="Cardol P."/>
            <person name="Cerutti H."/>
            <person name="Chanfreau G."/>
            <person name="Chen C.L."/>
            <person name="Cognat V."/>
            <person name="Croft M.T."/>
            <person name="Dent R."/>
            <person name="Dutcher S."/>
            <person name="Fernandez E."/>
            <person name="Fukuzawa H."/>
            <person name="Gonzalez-Ballester D."/>
            <person name="Gonzalez-Halphen D."/>
            <person name="Hallmann A."/>
            <person name="Hanikenne M."/>
            <person name="Hippler M."/>
            <person name="Inwood W."/>
            <person name="Jabbari K."/>
            <person name="Kalanon M."/>
            <person name="Kuras R."/>
            <person name="Lefebvre P.A."/>
            <person name="Lemaire S.D."/>
            <person name="Lobanov A.V."/>
            <person name="Lohr M."/>
            <person name="Manuell A."/>
            <person name="Meier I."/>
            <person name="Mets L."/>
            <person name="Mittag M."/>
            <person name="Mittelmeier T."/>
            <person name="Moroney J.V."/>
            <person name="Moseley J."/>
            <person name="Napoli C."/>
            <person name="Nedelcu A.M."/>
            <person name="Niyogi K."/>
            <person name="Novoselov S.V."/>
            <person name="Paulsen I.T."/>
            <person name="Pazour G."/>
            <person name="Purton S."/>
            <person name="Ral J.P."/>
            <person name="Riano-Pachon D.M."/>
            <person name="Riekhof W."/>
            <person name="Rymarquis L."/>
            <person name="Schroda M."/>
            <person name="Stern D."/>
            <person name="Umen J."/>
            <person name="Willows R."/>
            <person name="Wilson N."/>
            <person name="Zimmer S.L."/>
            <person name="Allmer J."/>
            <person name="Balk J."/>
            <person name="Bisova K."/>
            <person name="Chen C.J."/>
            <person name="Elias M."/>
            <person name="Gendler K."/>
            <person name="Hauser C."/>
            <person name="Lamb M.R."/>
            <person name="Ledford H."/>
            <person name="Long J.C."/>
            <person name="Minagawa J."/>
            <person name="Page M.D."/>
            <person name="Pan J."/>
            <person name="Pootakham W."/>
            <person name="Roje S."/>
            <person name="Rose A."/>
            <person name="Stahlberg E."/>
            <person name="Terauchi A.M."/>
            <person name="Yang P."/>
            <person name="Ball S."/>
            <person name="Bowler C."/>
            <person name="Dieckmann C.L."/>
            <person name="Gladyshev V.N."/>
            <person name="Green P."/>
            <person name="Jorgensen R."/>
            <person name="Mayfield S."/>
            <person name="Mueller-Roeber B."/>
            <person name="Rajamani S."/>
            <person name="Sayre R.T."/>
            <person name="Brokstein P."/>
            <person name="Dubchak I."/>
            <person name="Goodstein D."/>
            <person name="Hornick L."/>
            <person name="Huang Y.W."/>
            <person name="Jhaveri J."/>
            <person name="Luo Y."/>
            <person name="Martinez D."/>
            <person name="Ngau W.C."/>
            <person name="Otillar B."/>
            <person name="Poliakov A."/>
            <person name="Porter A."/>
            <person name="Szajkowski L."/>
            <person name="Werner G."/>
            <person name="Zhou K."/>
            <person name="Grigoriev I.V."/>
            <person name="Rokhsar D.S."/>
            <person name="Grossman A.R."/>
        </authorList>
    </citation>
    <scope>NUCLEOTIDE SEQUENCE [LARGE SCALE GENOMIC DNA]</scope>
    <source>
        <strain evidence="2">CC-503</strain>
    </source>
</reference>
<protein>
    <submittedName>
        <fullName evidence="1">Uncharacterized protein</fullName>
    </submittedName>
</protein>
<gene>
    <name evidence="1" type="ORF">CHLRE_17g696626v5</name>
</gene>
<organism evidence="1 2">
    <name type="scientific">Chlamydomonas reinhardtii</name>
    <name type="common">Chlamydomonas smithii</name>
    <dbReference type="NCBI Taxonomy" id="3055"/>
    <lineage>
        <taxon>Eukaryota</taxon>
        <taxon>Viridiplantae</taxon>
        <taxon>Chlorophyta</taxon>
        <taxon>core chlorophytes</taxon>
        <taxon>Chlorophyceae</taxon>
        <taxon>CS clade</taxon>
        <taxon>Chlamydomonadales</taxon>
        <taxon>Chlamydomonadaceae</taxon>
        <taxon>Chlamydomonas</taxon>
    </lineage>
</organism>
<dbReference type="Proteomes" id="UP000006906">
    <property type="component" value="Chromosome 17"/>
</dbReference>
<dbReference type="EMBL" id="CM008978">
    <property type="protein sequence ID" value="PNW69882.1"/>
    <property type="molecule type" value="Genomic_DNA"/>
</dbReference>
<dbReference type="KEGG" id="cre:CHLRE_17g696626v5"/>
<keyword evidence="2" id="KW-1185">Reference proteome</keyword>
<dbReference type="Gramene" id="PNW69882">
    <property type="protein sequence ID" value="PNW69882"/>
    <property type="gene ID" value="CHLRE_17g696626v5"/>
</dbReference>
<accession>A0A2K3CNM2</accession>
<proteinExistence type="predicted"/>
<dbReference type="InParanoid" id="A0A2K3CNM2"/>
<dbReference type="PANTHER" id="PTHR43400">
    <property type="entry name" value="FUMARATE REDUCTASE"/>
    <property type="match status" value="1"/>
</dbReference>
<dbReference type="GeneID" id="66056861"/>
<dbReference type="InterPro" id="IPR027477">
    <property type="entry name" value="Succ_DH/fumarate_Rdtase_cat_sf"/>
</dbReference>
<dbReference type="STRING" id="3055.A0A2K3CNM2"/>
<dbReference type="RefSeq" id="XP_042914290.1">
    <property type="nucleotide sequence ID" value="XM_043071831.1"/>
</dbReference>
<sequence length="101" mass="10453">MYPSCPLPPPPAPTSRPPCQFLAPEKLRGVGGLLLAPGSAARFANELGRRDQVAGAMAELPGRTAWLLLGAAAAAEYGSGALGFYCSKGLMTKAELPSRNQ</sequence>
<dbReference type="InterPro" id="IPR050315">
    <property type="entry name" value="FAD-oxidoreductase_2"/>
</dbReference>
<dbReference type="Gene3D" id="3.90.700.10">
    <property type="entry name" value="Succinate dehydrogenase/fumarate reductase flavoprotein, catalytic domain"/>
    <property type="match status" value="1"/>
</dbReference>
<dbReference type="OrthoDB" id="10254877at2759"/>
<name>A0A2K3CNM2_CHLRE</name>
<evidence type="ECO:0000313" key="2">
    <source>
        <dbReference type="Proteomes" id="UP000006906"/>
    </source>
</evidence>
<dbReference type="SUPFAM" id="SSF56425">
    <property type="entry name" value="Succinate dehydrogenase/fumarate reductase flavoprotein, catalytic domain"/>
    <property type="match status" value="1"/>
</dbReference>
<evidence type="ECO:0000313" key="1">
    <source>
        <dbReference type="EMBL" id="PNW69882.1"/>
    </source>
</evidence>
<dbReference type="AlphaFoldDB" id="A0A2K3CNM2"/>
<dbReference type="PANTHER" id="PTHR43400:SF1">
    <property type="entry name" value="FUMARATE REDUCTASE"/>
    <property type="match status" value="1"/>
</dbReference>